<evidence type="ECO:0000259" key="2">
    <source>
        <dbReference type="Pfam" id="PF13102"/>
    </source>
</evidence>
<dbReference type="Pfam" id="PF13102">
    <property type="entry name" value="Phage_int_SAM_5"/>
    <property type="match status" value="1"/>
</dbReference>
<evidence type="ECO:0000256" key="1">
    <source>
        <dbReference type="ARBA" id="ARBA00023125"/>
    </source>
</evidence>
<dbReference type="GO" id="GO:0003677">
    <property type="term" value="F:DNA binding"/>
    <property type="evidence" value="ECO:0007669"/>
    <property type="project" value="UniProtKB-KW"/>
</dbReference>
<dbReference type="InterPro" id="IPR010998">
    <property type="entry name" value="Integrase_recombinase_N"/>
</dbReference>
<organism evidence="3 4">
    <name type="scientific">Salegentibacter salinarum</name>
    <dbReference type="NCBI Taxonomy" id="447422"/>
    <lineage>
        <taxon>Bacteria</taxon>
        <taxon>Pseudomonadati</taxon>
        <taxon>Bacteroidota</taxon>
        <taxon>Flavobacteriia</taxon>
        <taxon>Flavobacteriales</taxon>
        <taxon>Flavobacteriaceae</taxon>
        <taxon>Salegentibacter</taxon>
    </lineage>
</organism>
<dbReference type="EMBL" id="LKTS01000008">
    <property type="protein sequence ID" value="PKD19983.1"/>
    <property type="molecule type" value="Genomic_DNA"/>
</dbReference>
<dbReference type="InterPro" id="IPR025269">
    <property type="entry name" value="SAM-like_dom"/>
</dbReference>
<name>A0A2N0TZ01_9FLAO</name>
<gene>
    <name evidence="3" type="ORF">APR41_14985</name>
</gene>
<comment type="caution">
    <text evidence="3">The sequence shown here is derived from an EMBL/GenBank/DDBJ whole genome shotgun (WGS) entry which is preliminary data.</text>
</comment>
<dbReference type="Gene3D" id="1.10.150.130">
    <property type="match status" value="1"/>
</dbReference>
<protein>
    <recommendedName>
        <fullName evidence="2">Phage integrase SAM-like domain-containing protein</fullName>
    </recommendedName>
</protein>
<evidence type="ECO:0000313" key="3">
    <source>
        <dbReference type="EMBL" id="PKD19983.1"/>
    </source>
</evidence>
<dbReference type="Proteomes" id="UP000232673">
    <property type="component" value="Unassembled WGS sequence"/>
</dbReference>
<sequence>MSHNTVMKHIQRLREIIPLGYNLEWLDKDPFRRWKTTFEKNDREFLSEIKLSNLEKQLCL</sequence>
<keyword evidence="1" id="KW-0238">DNA-binding</keyword>
<evidence type="ECO:0000313" key="4">
    <source>
        <dbReference type="Proteomes" id="UP000232673"/>
    </source>
</evidence>
<feature type="domain" description="Phage integrase SAM-like" evidence="2">
    <location>
        <begin position="1"/>
        <end position="35"/>
    </location>
</feature>
<reference evidence="3 4" key="1">
    <citation type="submission" date="2015-10" db="EMBL/GenBank/DDBJ databases">
        <title>Draft genome sequence of Salegentibacter salinarum KCTC 12975.</title>
        <authorList>
            <person name="Lin W."/>
            <person name="Zheng Q."/>
        </authorList>
    </citation>
    <scope>NUCLEOTIDE SEQUENCE [LARGE SCALE GENOMIC DNA]</scope>
    <source>
        <strain evidence="3 4">KCTC 12975</strain>
    </source>
</reference>
<dbReference type="AlphaFoldDB" id="A0A2N0TZ01"/>
<keyword evidence="4" id="KW-1185">Reference proteome</keyword>
<accession>A0A2N0TZ01</accession>
<proteinExistence type="predicted"/>